<keyword evidence="2" id="KW-1185">Reference proteome</keyword>
<dbReference type="EMBL" id="LWCA01000060">
    <property type="protein sequence ID" value="OAF71334.1"/>
    <property type="molecule type" value="Genomic_DNA"/>
</dbReference>
<sequence>MDPSKLYYSSNQKLLFENVKIENNFSKFEPNGSKFKASSALRMIKLLLYTNVIADIIVNSNIKIEAISKNFSKKRDAKPTNKVDIDAFIGILFIDRSLRGSRTNFKDILSNDSCGSKNNLNTLIQSSPIIQNDILHCIRKIPKKKELCPSHDQKYPQEYILTLT</sequence>
<dbReference type="Proteomes" id="UP000078046">
    <property type="component" value="Unassembled WGS sequence"/>
</dbReference>
<protein>
    <submittedName>
        <fullName evidence="1">Uncharacterized protein</fullName>
    </submittedName>
</protein>
<dbReference type="AlphaFoldDB" id="A0A177BCT5"/>
<proteinExistence type="predicted"/>
<accession>A0A177BCT5</accession>
<dbReference type="OrthoDB" id="6782332at2759"/>
<name>A0A177BCT5_9BILA</name>
<gene>
    <name evidence="1" type="ORF">A3Q56_00913</name>
</gene>
<comment type="caution">
    <text evidence="1">The sequence shown here is derived from an EMBL/GenBank/DDBJ whole genome shotgun (WGS) entry which is preliminary data.</text>
</comment>
<reference evidence="1 2" key="1">
    <citation type="submission" date="2016-04" db="EMBL/GenBank/DDBJ databases">
        <title>The genome of Intoshia linei affirms orthonectids as highly simplified spiralians.</title>
        <authorList>
            <person name="Mikhailov K.V."/>
            <person name="Slusarev G.S."/>
            <person name="Nikitin M.A."/>
            <person name="Logacheva M.D."/>
            <person name="Penin A."/>
            <person name="Aleoshin V."/>
            <person name="Panchin Y.V."/>
        </authorList>
    </citation>
    <scope>NUCLEOTIDE SEQUENCE [LARGE SCALE GENOMIC DNA]</scope>
    <source>
        <strain evidence="1">Intl2013</strain>
        <tissue evidence="1">Whole animal</tissue>
    </source>
</reference>
<evidence type="ECO:0000313" key="2">
    <source>
        <dbReference type="Proteomes" id="UP000078046"/>
    </source>
</evidence>
<organism evidence="1 2">
    <name type="scientific">Intoshia linei</name>
    <dbReference type="NCBI Taxonomy" id="1819745"/>
    <lineage>
        <taxon>Eukaryota</taxon>
        <taxon>Metazoa</taxon>
        <taxon>Spiralia</taxon>
        <taxon>Lophotrochozoa</taxon>
        <taxon>Mesozoa</taxon>
        <taxon>Orthonectida</taxon>
        <taxon>Rhopaluridae</taxon>
        <taxon>Intoshia</taxon>
    </lineage>
</organism>
<evidence type="ECO:0000313" key="1">
    <source>
        <dbReference type="EMBL" id="OAF71334.1"/>
    </source>
</evidence>